<feature type="binding site" evidence="9">
    <location>
        <position position="83"/>
    </location>
    <ligand>
        <name>anthranilate</name>
        <dbReference type="ChEBI" id="CHEBI:16567"/>
        <label>1</label>
    </ligand>
</feature>
<keyword evidence="5 9" id="KW-0822">Tryptophan biosynthesis</keyword>
<feature type="binding site" evidence="9">
    <location>
        <position position="228"/>
    </location>
    <ligand>
        <name>Mg(2+)</name>
        <dbReference type="ChEBI" id="CHEBI:18420"/>
        <label>2</label>
    </ligand>
</feature>
<dbReference type="InterPro" id="IPR000312">
    <property type="entry name" value="Glycosyl_Trfase_fam3"/>
</dbReference>
<dbReference type="HAMAP" id="MF_00211">
    <property type="entry name" value="TrpD"/>
    <property type="match status" value="1"/>
</dbReference>
<dbReference type="InterPro" id="IPR017459">
    <property type="entry name" value="Glycosyl_Trfase_fam3_N_dom"/>
</dbReference>
<feature type="binding site" evidence="9">
    <location>
        <position position="114"/>
    </location>
    <ligand>
        <name>anthranilate</name>
        <dbReference type="ChEBI" id="CHEBI:16567"/>
        <label>1</label>
    </ligand>
</feature>
<feature type="binding site" evidence="9">
    <location>
        <begin position="111"/>
        <end position="119"/>
    </location>
    <ligand>
        <name>5-phospho-alpha-D-ribose 1-diphosphate</name>
        <dbReference type="ChEBI" id="CHEBI:58017"/>
    </ligand>
</feature>
<protein>
    <recommendedName>
        <fullName evidence="9">Anthranilate phosphoribosyltransferase</fullName>
        <ecNumber evidence="9">2.4.2.18</ecNumber>
    </recommendedName>
</protein>
<feature type="binding site" evidence="9">
    <location>
        <position position="83"/>
    </location>
    <ligand>
        <name>5-phospho-alpha-D-ribose 1-diphosphate</name>
        <dbReference type="ChEBI" id="CHEBI:58017"/>
    </ligand>
</feature>
<keyword evidence="4 9" id="KW-0808">Transferase</keyword>
<feature type="binding site" evidence="9">
    <location>
        <position position="227"/>
    </location>
    <ligand>
        <name>Mg(2+)</name>
        <dbReference type="ChEBI" id="CHEBI:18420"/>
        <label>2</label>
    </ligand>
</feature>
<dbReference type="FunFam" id="3.40.1030.10:FF:000002">
    <property type="entry name" value="Anthranilate phosphoribosyltransferase"/>
    <property type="match status" value="1"/>
</dbReference>
<feature type="binding site" evidence="9">
    <location>
        <position position="95"/>
    </location>
    <ligand>
        <name>Mg(2+)</name>
        <dbReference type="ChEBI" id="CHEBI:18420"/>
        <label>1</label>
    </ligand>
</feature>
<evidence type="ECO:0000313" key="12">
    <source>
        <dbReference type="EMBL" id="QTH64200.1"/>
    </source>
</evidence>
<dbReference type="PANTHER" id="PTHR43285:SF2">
    <property type="entry name" value="ANTHRANILATE PHOSPHORIBOSYLTRANSFERASE"/>
    <property type="match status" value="1"/>
</dbReference>
<dbReference type="GO" id="GO:0005829">
    <property type="term" value="C:cytosol"/>
    <property type="evidence" value="ECO:0007669"/>
    <property type="project" value="TreeGrafter"/>
</dbReference>
<sequence length="340" mass="36506">MNTVQLDLIHLAMTNKSLTRQQTYKLFTDVVNGEMDDIALSALLSALKVRGETPDEIAGAAQALADNALPFPKLDFETVDNCGTGGDGTNTINISTTSAIVAASLGIKMAKHGNRKVSSSTGSADVLSELGIPLDMTPERAKECLEETNLTFLMAPHYHKGIKHAMPVRQSLRTRTIFNILGPLVNPAKCETNIIGVYDPELCRPMAESLKILGKKRAWVVHGAGMDEVAVHDVTKVVQLKDGEITEFEVKPEDFGQVRYTIKDLVGGEPRLNASIIRQILAGEGAPAHNAAVIINTAPLLYLIGKADSLMAAAKIVEEALNSGKALQTLQSFVEVANRG</sequence>
<keyword evidence="6 9" id="KW-0057">Aromatic amino acid biosynthesis</keyword>
<comment type="function">
    <text evidence="9">Catalyzes the transfer of the phosphoribosyl group of 5-phosphorylribose-1-pyrophosphate (PRPP) to anthranilate to yield N-(5'-phosphoribosyl)-anthranilate (PRA).</text>
</comment>
<feature type="binding site" evidence="9">
    <location>
        <position position="123"/>
    </location>
    <ligand>
        <name>5-phospho-alpha-D-ribose 1-diphosphate</name>
        <dbReference type="ChEBI" id="CHEBI:58017"/>
    </ligand>
</feature>
<keyword evidence="9" id="KW-0460">Magnesium</keyword>
<evidence type="ECO:0000256" key="8">
    <source>
        <dbReference type="ARBA" id="ARBA00061188"/>
    </source>
</evidence>
<evidence type="ECO:0000256" key="7">
    <source>
        <dbReference type="ARBA" id="ARBA00052328"/>
    </source>
</evidence>
<dbReference type="GO" id="GO:0000287">
    <property type="term" value="F:magnesium ion binding"/>
    <property type="evidence" value="ECO:0007669"/>
    <property type="project" value="UniProtKB-UniRule"/>
</dbReference>
<dbReference type="GO" id="GO:0004048">
    <property type="term" value="F:anthranilate phosphoribosyltransferase activity"/>
    <property type="evidence" value="ECO:0007669"/>
    <property type="project" value="UniProtKB-UniRule"/>
</dbReference>
<keyword evidence="13" id="KW-1185">Reference proteome</keyword>
<comment type="similarity">
    <text evidence="8">In the C-terminal section; belongs to the anthranilate phosphoribosyltransferase family.</text>
</comment>
<dbReference type="EC" id="2.4.2.18" evidence="9"/>
<dbReference type="Gene3D" id="3.40.1030.10">
    <property type="entry name" value="Nucleoside phosphorylase/phosphoribosyltransferase catalytic domain"/>
    <property type="match status" value="1"/>
</dbReference>
<dbReference type="SUPFAM" id="SSF52418">
    <property type="entry name" value="Nucleoside phosphorylase/phosphoribosyltransferase catalytic domain"/>
    <property type="match status" value="1"/>
</dbReference>
<evidence type="ECO:0000313" key="13">
    <source>
        <dbReference type="Proteomes" id="UP000682739"/>
    </source>
</evidence>
<dbReference type="InterPro" id="IPR005940">
    <property type="entry name" value="Anthranilate_Pribosyl_Tfrase"/>
</dbReference>
<dbReference type="InterPro" id="IPR036320">
    <property type="entry name" value="Glycosyl_Trfase_fam3_N_dom_sf"/>
</dbReference>
<dbReference type="KEGG" id="psym:J1N51_01565"/>
<feature type="binding site" evidence="9">
    <location>
        <begin position="86"/>
        <end position="87"/>
    </location>
    <ligand>
        <name>5-phospho-alpha-D-ribose 1-diphosphate</name>
        <dbReference type="ChEBI" id="CHEBI:58017"/>
    </ligand>
</feature>
<reference evidence="12" key="1">
    <citation type="submission" date="2021-03" db="EMBL/GenBank/DDBJ databases">
        <title>Description of Psychrosphaera ytuae sp. nov. isolated from deep sea sediment of South China Sea.</title>
        <authorList>
            <person name="Zhang J."/>
            <person name="Xu X.-D."/>
        </authorList>
    </citation>
    <scope>NUCLEOTIDE SEQUENCE</scope>
    <source>
        <strain evidence="12">MTZ26</strain>
    </source>
</reference>
<dbReference type="InterPro" id="IPR035902">
    <property type="entry name" value="Nuc_phospho_transferase"/>
</dbReference>
<comment type="pathway">
    <text evidence="1 9">Amino-acid biosynthesis; L-tryptophan biosynthesis; L-tryptophan from chorismate: step 2/5.</text>
</comment>
<feature type="binding site" evidence="9">
    <location>
        <position position="91"/>
    </location>
    <ligand>
        <name>5-phospho-alpha-D-ribose 1-diphosphate</name>
        <dbReference type="ChEBI" id="CHEBI:58017"/>
    </ligand>
</feature>
<comment type="cofactor">
    <cofactor evidence="9">
        <name>Mg(2+)</name>
        <dbReference type="ChEBI" id="CHEBI:18420"/>
    </cofactor>
    <text evidence="9">Binds 2 magnesium ions per monomer.</text>
</comment>
<feature type="binding site" evidence="9">
    <location>
        <position position="169"/>
    </location>
    <ligand>
        <name>anthranilate</name>
        <dbReference type="ChEBI" id="CHEBI:16567"/>
        <label>2</label>
    </ligand>
</feature>
<evidence type="ECO:0000256" key="3">
    <source>
        <dbReference type="ARBA" id="ARBA00022676"/>
    </source>
</evidence>
<evidence type="ECO:0000256" key="2">
    <source>
        <dbReference type="ARBA" id="ARBA00022605"/>
    </source>
</evidence>
<feature type="domain" description="Glycosyl transferase family 3" evidence="10">
    <location>
        <begin position="77"/>
        <end position="327"/>
    </location>
</feature>
<dbReference type="PANTHER" id="PTHR43285">
    <property type="entry name" value="ANTHRANILATE PHOSPHORIBOSYLTRANSFERASE"/>
    <property type="match status" value="1"/>
</dbReference>
<keyword evidence="2 9" id="KW-0028">Amino-acid biosynthesis</keyword>
<feature type="domain" description="Glycosyl transferase family 3 N-terminal" evidence="11">
    <location>
        <begin position="7"/>
        <end position="68"/>
    </location>
</feature>
<keyword evidence="9" id="KW-0479">Metal-binding</keyword>
<dbReference type="EMBL" id="CP072110">
    <property type="protein sequence ID" value="QTH64200.1"/>
    <property type="molecule type" value="Genomic_DNA"/>
</dbReference>
<evidence type="ECO:0000259" key="10">
    <source>
        <dbReference type="Pfam" id="PF00591"/>
    </source>
</evidence>
<evidence type="ECO:0000256" key="1">
    <source>
        <dbReference type="ARBA" id="ARBA00004907"/>
    </source>
</evidence>
<dbReference type="Pfam" id="PF02885">
    <property type="entry name" value="Glycos_trans_3N"/>
    <property type="match status" value="1"/>
</dbReference>
<evidence type="ECO:0000259" key="11">
    <source>
        <dbReference type="Pfam" id="PF02885"/>
    </source>
</evidence>
<dbReference type="Proteomes" id="UP000682739">
    <property type="component" value="Chromosome"/>
</dbReference>
<dbReference type="NCBIfam" id="TIGR01245">
    <property type="entry name" value="trpD"/>
    <property type="match status" value="1"/>
</dbReference>
<dbReference type="RefSeq" id="WP_208832255.1">
    <property type="nucleotide sequence ID" value="NZ_CP072110.1"/>
</dbReference>
<feature type="binding site" evidence="9">
    <location>
        <begin position="93"/>
        <end position="96"/>
    </location>
    <ligand>
        <name>5-phospho-alpha-D-ribose 1-diphosphate</name>
        <dbReference type="ChEBI" id="CHEBI:58017"/>
    </ligand>
</feature>
<dbReference type="AlphaFoldDB" id="A0A975HIG0"/>
<accession>A0A975HIG0</accession>
<organism evidence="12 13">
    <name type="scientific">Psychrosphaera ytuae</name>
    <dbReference type="NCBI Taxonomy" id="2820710"/>
    <lineage>
        <taxon>Bacteria</taxon>
        <taxon>Pseudomonadati</taxon>
        <taxon>Pseudomonadota</taxon>
        <taxon>Gammaproteobacteria</taxon>
        <taxon>Alteromonadales</taxon>
        <taxon>Pseudoalteromonadaceae</taxon>
        <taxon>Psychrosphaera</taxon>
    </lineage>
</organism>
<evidence type="ECO:0000256" key="9">
    <source>
        <dbReference type="HAMAP-Rule" id="MF_00211"/>
    </source>
</evidence>
<evidence type="ECO:0000256" key="4">
    <source>
        <dbReference type="ARBA" id="ARBA00022679"/>
    </source>
</evidence>
<keyword evidence="3 9" id="KW-0328">Glycosyltransferase</keyword>
<dbReference type="Gene3D" id="1.20.970.10">
    <property type="entry name" value="Transferase, Pyrimidine Nucleoside Phosphorylase, Chain C"/>
    <property type="match status" value="1"/>
</dbReference>
<comment type="similarity">
    <text evidence="9">Belongs to the anthranilate phosphoribosyltransferase family.</text>
</comment>
<gene>
    <name evidence="9 12" type="primary">trpD</name>
    <name evidence="12" type="ORF">J1N51_01565</name>
</gene>
<comment type="catalytic activity">
    <reaction evidence="7 9">
        <text>N-(5-phospho-beta-D-ribosyl)anthranilate + diphosphate = 5-phospho-alpha-D-ribose 1-diphosphate + anthranilate</text>
        <dbReference type="Rhea" id="RHEA:11768"/>
        <dbReference type="ChEBI" id="CHEBI:16567"/>
        <dbReference type="ChEBI" id="CHEBI:18277"/>
        <dbReference type="ChEBI" id="CHEBI:33019"/>
        <dbReference type="ChEBI" id="CHEBI:58017"/>
        <dbReference type="EC" id="2.4.2.18"/>
    </reaction>
</comment>
<dbReference type="GO" id="GO:0000162">
    <property type="term" value="P:L-tryptophan biosynthetic process"/>
    <property type="evidence" value="ECO:0007669"/>
    <property type="project" value="UniProtKB-UniRule"/>
</dbReference>
<evidence type="ECO:0000256" key="5">
    <source>
        <dbReference type="ARBA" id="ARBA00022822"/>
    </source>
</evidence>
<dbReference type="Pfam" id="PF00591">
    <property type="entry name" value="Glycos_transf_3"/>
    <property type="match status" value="1"/>
</dbReference>
<feature type="binding site" evidence="9">
    <location>
        <position position="228"/>
    </location>
    <ligand>
        <name>Mg(2+)</name>
        <dbReference type="ChEBI" id="CHEBI:18420"/>
        <label>1</label>
    </ligand>
</feature>
<comment type="subunit">
    <text evidence="9">Homodimer.</text>
</comment>
<dbReference type="SUPFAM" id="SSF47648">
    <property type="entry name" value="Nucleoside phosphorylase/phosphoribosyltransferase N-terminal domain"/>
    <property type="match status" value="1"/>
</dbReference>
<name>A0A975HIG0_9GAMM</name>
<proteinExistence type="inferred from homology"/>
<evidence type="ECO:0000256" key="6">
    <source>
        <dbReference type="ARBA" id="ARBA00023141"/>
    </source>
</evidence>
<comment type="caution">
    <text evidence="9">Lacks conserved residue(s) required for the propagation of feature annotation.</text>
</comment>